<dbReference type="Gene3D" id="2.60.210.10">
    <property type="entry name" value="Apoptosis, Tumor Necrosis Factor Receptor Associated Protein 2, Chain A"/>
    <property type="match status" value="1"/>
</dbReference>
<evidence type="ECO:0000259" key="2">
    <source>
        <dbReference type="PROSITE" id="PS50144"/>
    </source>
</evidence>
<dbReference type="SMART" id="SM00061">
    <property type="entry name" value="MATH"/>
    <property type="match status" value="1"/>
</dbReference>
<dbReference type="InterPro" id="IPR008974">
    <property type="entry name" value="TRAF-like"/>
</dbReference>
<dbReference type="PROSITE" id="PS50144">
    <property type="entry name" value="MATH"/>
    <property type="match status" value="1"/>
</dbReference>
<gene>
    <name evidence="3" type="ORF">MERR_LOCUS44607</name>
</gene>
<sequence length="392" mass="45298">MSESTNEDSGAGRLVEENPNEQRSQSELTLVKWQSSDQVKTSTPSSSPPYMDIDHDFGPKPSELFGRIFCKIDNVSKINERRVCSEVFQIGGHDWFIVVYLQGRDASSSKHLSLFLCVADSEDLLPGWSHLAQFTVSLVNKLDPKKSKHADLIFRFRKNATARGWNEFIELPKLHEGFIYDSDSLLIGVQIQVIRERVDRPWRCLDYEYRRELATVFKPDVDLPLLWFVEDYRRGLIKVTEDKLNWNSFGAFWSRLDQNSRRQLSRAKRDVILKEVVKSFFFEDKITSAFVMEFFYSGLKALEGQTDTDVSPAPMVTVEEDMFVLADDVMSLIQRFCLEPFAQKDEIGHQKTTRDGNARGVYDDETIKDVERHLIERGKRTIEVVAFGHIYV</sequence>
<dbReference type="OrthoDB" id="660257at2759"/>
<feature type="region of interest" description="Disordered" evidence="1">
    <location>
        <begin position="1"/>
        <end position="51"/>
    </location>
</feature>
<comment type="caution">
    <text evidence="3">The sequence shown here is derived from an EMBL/GenBank/DDBJ whole genome shotgun (WGS) entry which is preliminary data.</text>
</comment>
<dbReference type="PANTHER" id="PTHR47477">
    <property type="entry name" value="TNF RECEPTOR-ASSOCIATED FACTOR HOMOLOG 1A"/>
    <property type="match status" value="1"/>
</dbReference>
<proteinExistence type="predicted"/>
<dbReference type="InterPro" id="IPR002083">
    <property type="entry name" value="MATH/TRAF_dom"/>
</dbReference>
<dbReference type="Pfam" id="PF22486">
    <property type="entry name" value="MATH_2"/>
    <property type="match status" value="1"/>
</dbReference>
<dbReference type="EMBL" id="CACVBM020001684">
    <property type="protein sequence ID" value="CAA7057371.1"/>
    <property type="molecule type" value="Genomic_DNA"/>
</dbReference>
<reference evidence="3" key="1">
    <citation type="submission" date="2020-01" db="EMBL/GenBank/DDBJ databases">
        <authorList>
            <person name="Mishra B."/>
        </authorList>
    </citation>
    <scope>NUCLEOTIDE SEQUENCE [LARGE SCALE GENOMIC DNA]</scope>
</reference>
<dbReference type="CDD" id="cd00121">
    <property type="entry name" value="MATH"/>
    <property type="match status" value="1"/>
</dbReference>
<feature type="domain" description="MATH" evidence="2">
    <location>
        <begin position="65"/>
        <end position="191"/>
    </location>
</feature>
<feature type="compositionally biased region" description="Polar residues" evidence="1">
    <location>
        <begin position="21"/>
        <end position="45"/>
    </location>
</feature>
<organism evidence="3 4">
    <name type="scientific">Microthlaspi erraticum</name>
    <dbReference type="NCBI Taxonomy" id="1685480"/>
    <lineage>
        <taxon>Eukaryota</taxon>
        <taxon>Viridiplantae</taxon>
        <taxon>Streptophyta</taxon>
        <taxon>Embryophyta</taxon>
        <taxon>Tracheophyta</taxon>
        <taxon>Spermatophyta</taxon>
        <taxon>Magnoliopsida</taxon>
        <taxon>eudicotyledons</taxon>
        <taxon>Gunneridae</taxon>
        <taxon>Pentapetalae</taxon>
        <taxon>rosids</taxon>
        <taxon>malvids</taxon>
        <taxon>Brassicales</taxon>
        <taxon>Brassicaceae</taxon>
        <taxon>Coluteocarpeae</taxon>
        <taxon>Microthlaspi</taxon>
    </lineage>
</organism>
<name>A0A6D2KVW5_9BRAS</name>
<evidence type="ECO:0000256" key="1">
    <source>
        <dbReference type="SAM" id="MobiDB-lite"/>
    </source>
</evidence>
<keyword evidence="4" id="KW-1185">Reference proteome</keyword>
<dbReference type="AlphaFoldDB" id="A0A6D2KVW5"/>
<protein>
    <recommendedName>
        <fullName evidence="2">MATH domain-containing protein</fullName>
    </recommendedName>
</protein>
<dbReference type="PANTHER" id="PTHR47477:SF8">
    <property type="entry name" value="TNF RECEPTOR-ASSOCIATED FACTOR HOMOLOG 1A"/>
    <property type="match status" value="1"/>
</dbReference>
<evidence type="ECO:0000313" key="3">
    <source>
        <dbReference type="EMBL" id="CAA7057371.1"/>
    </source>
</evidence>
<evidence type="ECO:0000313" key="4">
    <source>
        <dbReference type="Proteomes" id="UP000467841"/>
    </source>
</evidence>
<dbReference type="SUPFAM" id="SSF49599">
    <property type="entry name" value="TRAF domain-like"/>
    <property type="match status" value="1"/>
</dbReference>
<accession>A0A6D2KVW5</accession>
<dbReference type="Proteomes" id="UP000467841">
    <property type="component" value="Unassembled WGS sequence"/>
</dbReference>
<dbReference type="InterPro" id="IPR055327">
    <property type="entry name" value="TRAF1A/B"/>
</dbReference>